<name>A0ABV3UQF2_9CORY</name>
<keyword evidence="2" id="KW-1185">Reference proteome</keyword>
<evidence type="ECO:0008006" key="3">
    <source>
        <dbReference type="Google" id="ProtNLM"/>
    </source>
</evidence>
<accession>A0ABV3UQF2</accession>
<evidence type="ECO:0000313" key="2">
    <source>
        <dbReference type="Proteomes" id="UP001558353"/>
    </source>
</evidence>
<dbReference type="RefSeq" id="WP_368521822.1">
    <property type="nucleotide sequence ID" value="NZ_JAYWMA010000001.1"/>
</dbReference>
<gene>
    <name evidence="1" type="ORF">VVR64_00645</name>
</gene>
<comment type="caution">
    <text evidence="1">The sequence shown here is derived from an EMBL/GenBank/DDBJ whole genome shotgun (WGS) entry which is preliminary data.</text>
</comment>
<dbReference type="Proteomes" id="UP001558353">
    <property type="component" value="Unassembled WGS sequence"/>
</dbReference>
<proteinExistence type="predicted"/>
<reference evidence="1 2" key="1">
    <citation type="journal article" date="2024" name="Fungal Genet. Biol.">
        <title>The porcine skin microbiome exhibits broad fungal antagonism.</title>
        <authorList>
            <person name="De La Cruz K.F."/>
            <person name="Townsend E.C."/>
            <person name="Alex Cheong J.Z."/>
            <person name="Salamzade R."/>
            <person name="Liu A."/>
            <person name="Sandstrom S."/>
            <person name="Davila E."/>
            <person name="Huang L."/>
            <person name="Xu K.H."/>
            <person name="Wu S.Y."/>
            <person name="Meudt J.J."/>
            <person name="Shanmuganayagam D."/>
            <person name="Gibson A.L.F."/>
            <person name="Kalan L.R."/>
        </authorList>
    </citation>
    <scope>NUCLEOTIDE SEQUENCE [LARGE SCALE GENOMIC DNA]</scope>
    <source>
        <strain evidence="1 2">LK2569</strain>
    </source>
</reference>
<evidence type="ECO:0000313" key="1">
    <source>
        <dbReference type="EMBL" id="MEX3527581.1"/>
    </source>
</evidence>
<sequence>MADGRPASSVNPRTWACFADVQVGAGDGFGVMLGGGVGCIDLDGALDDRGRVVSPVARAVLEENPGAWVEVSVSGRGLHVFGLLRDGPGSCRDGVEVYSRARFIRVTGNVFRPGGLVPLVVPGV</sequence>
<organism evidence="1 2">
    <name type="scientific">Corynebacterium xerosis</name>
    <dbReference type="NCBI Taxonomy" id="1725"/>
    <lineage>
        <taxon>Bacteria</taxon>
        <taxon>Bacillati</taxon>
        <taxon>Actinomycetota</taxon>
        <taxon>Actinomycetes</taxon>
        <taxon>Mycobacteriales</taxon>
        <taxon>Corynebacteriaceae</taxon>
        <taxon>Corynebacterium</taxon>
    </lineage>
</organism>
<protein>
    <recommendedName>
        <fullName evidence="3">DNA primase</fullName>
    </recommendedName>
</protein>
<dbReference type="EMBL" id="JAYWMA010000001">
    <property type="protein sequence ID" value="MEX3527581.1"/>
    <property type="molecule type" value="Genomic_DNA"/>
</dbReference>